<dbReference type="RefSeq" id="WP_313998946.1">
    <property type="nucleotide sequence ID" value="NZ_JASJOT010000013.1"/>
</dbReference>
<organism evidence="1 2">
    <name type="scientific">Xanthocytophaga flava</name>
    <dbReference type="NCBI Taxonomy" id="3048013"/>
    <lineage>
        <taxon>Bacteria</taxon>
        <taxon>Pseudomonadati</taxon>
        <taxon>Bacteroidota</taxon>
        <taxon>Cytophagia</taxon>
        <taxon>Cytophagales</taxon>
        <taxon>Rhodocytophagaceae</taxon>
        <taxon>Xanthocytophaga</taxon>
    </lineage>
</organism>
<keyword evidence="2" id="KW-1185">Reference proteome</keyword>
<name>A0ABT7CN29_9BACT</name>
<dbReference type="EMBL" id="JASJOT010000013">
    <property type="protein sequence ID" value="MDJ1495153.1"/>
    <property type="molecule type" value="Genomic_DNA"/>
</dbReference>
<reference evidence="1 2" key="1">
    <citation type="submission" date="2023-05" db="EMBL/GenBank/DDBJ databases">
        <authorList>
            <person name="Zhang X."/>
        </authorList>
    </citation>
    <scope>NUCLEOTIDE SEQUENCE [LARGE SCALE GENOMIC DNA]</scope>
    <source>
        <strain evidence="1 2">DM2B3-1</strain>
    </source>
</reference>
<sequence>METREFKNQLEKVFDAFYEKPRTMKEVDFACGVMRENICRYVSKLRKQGRIILAGKRYCKITKHQANVYTTNPSLIPKVIQLNILGDH</sequence>
<gene>
    <name evidence="1" type="ORF">QNI19_19595</name>
</gene>
<evidence type="ECO:0000313" key="1">
    <source>
        <dbReference type="EMBL" id="MDJ1495153.1"/>
    </source>
</evidence>
<evidence type="ECO:0000313" key="2">
    <source>
        <dbReference type="Proteomes" id="UP001228581"/>
    </source>
</evidence>
<comment type="caution">
    <text evidence="1">The sequence shown here is derived from an EMBL/GenBank/DDBJ whole genome shotgun (WGS) entry which is preliminary data.</text>
</comment>
<dbReference type="Proteomes" id="UP001228581">
    <property type="component" value="Unassembled WGS sequence"/>
</dbReference>
<accession>A0ABT7CN29</accession>
<protein>
    <submittedName>
        <fullName evidence="1">Uncharacterized protein</fullName>
    </submittedName>
</protein>
<proteinExistence type="predicted"/>